<protein>
    <submittedName>
        <fullName evidence="3">Uncharacterized protein</fullName>
    </submittedName>
</protein>
<evidence type="ECO:0000313" key="3">
    <source>
        <dbReference type="EMBL" id="KXZ46727.1"/>
    </source>
</evidence>
<dbReference type="PANTHER" id="PTHR43639">
    <property type="entry name" value="OXIDOREDUCTASE, SHORT-CHAIN DEHYDROGENASE/REDUCTASE FAMILY (AFU_ORTHOLOGUE AFUA_5G02870)"/>
    <property type="match status" value="1"/>
</dbReference>
<dbReference type="GO" id="GO:0016491">
    <property type="term" value="F:oxidoreductase activity"/>
    <property type="evidence" value="ECO:0007669"/>
    <property type="project" value="UniProtKB-KW"/>
</dbReference>
<evidence type="ECO:0000256" key="2">
    <source>
        <dbReference type="ARBA" id="ARBA00023002"/>
    </source>
</evidence>
<name>A0A150GA52_GONPE</name>
<reference evidence="4" key="1">
    <citation type="journal article" date="2016" name="Nat. Commun.">
        <title>The Gonium pectorale genome demonstrates co-option of cell cycle regulation during the evolution of multicellularity.</title>
        <authorList>
            <person name="Hanschen E.R."/>
            <person name="Marriage T.N."/>
            <person name="Ferris P.J."/>
            <person name="Hamaji T."/>
            <person name="Toyoda A."/>
            <person name="Fujiyama A."/>
            <person name="Neme R."/>
            <person name="Noguchi H."/>
            <person name="Minakuchi Y."/>
            <person name="Suzuki M."/>
            <person name="Kawai-Toyooka H."/>
            <person name="Smith D.R."/>
            <person name="Sparks H."/>
            <person name="Anderson J."/>
            <person name="Bakaric R."/>
            <person name="Luria V."/>
            <person name="Karger A."/>
            <person name="Kirschner M.W."/>
            <person name="Durand P.M."/>
            <person name="Michod R.E."/>
            <person name="Nozaki H."/>
            <person name="Olson B.J."/>
        </authorList>
    </citation>
    <scope>NUCLEOTIDE SEQUENCE [LARGE SCALE GENOMIC DNA]</scope>
    <source>
        <strain evidence="4">NIES-2863</strain>
    </source>
</reference>
<dbReference type="STRING" id="33097.A0A150GA52"/>
<evidence type="ECO:0000256" key="1">
    <source>
        <dbReference type="ARBA" id="ARBA00006484"/>
    </source>
</evidence>
<dbReference type="Gene3D" id="3.40.50.720">
    <property type="entry name" value="NAD(P)-binding Rossmann-like Domain"/>
    <property type="match status" value="1"/>
</dbReference>
<dbReference type="SUPFAM" id="SSF51735">
    <property type="entry name" value="NAD(P)-binding Rossmann-fold domains"/>
    <property type="match status" value="1"/>
</dbReference>
<dbReference type="PRINTS" id="PR00081">
    <property type="entry name" value="GDHRDH"/>
</dbReference>
<gene>
    <name evidence="3" type="ORF">GPECTOR_41g692</name>
</gene>
<dbReference type="InterPro" id="IPR036291">
    <property type="entry name" value="NAD(P)-bd_dom_sf"/>
</dbReference>
<organism evidence="3 4">
    <name type="scientific">Gonium pectorale</name>
    <name type="common">Green alga</name>
    <dbReference type="NCBI Taxonomy" id="33097"/>
    <lineage>
        <taxon>Eukaryota</taxon>
        <taxon>Viridiplantae</taxon>
        <taxon>Chlorophyta</taxon>
        <taxon>core chlorophytes</taxon>
        <taxon>Chlorophyceae</taxon>
        <taxon>CS clade</taxon>
        <taxon>Chlamydomonadales</taxon>
        <taxon>Volvocaceae</taxon>
        <taxon>Gonium</taxon>
    </lineage>
</organism>
<dbReference type="EMBL" id="LSYV01000042">
    <property type="protein sequence ID" value="KXZ46727.1"/>
    <property type="molecule type" value="Genomic_DNA"/>
</dbReference>
<dbReference type="OrthoDB" id="546552at2759"/>
<keyword evidence="2" id="KW-0560">Oxidoreductase</keyword>
<comment type="similarity">
    <text evidence="1">Belongs to the short-chain dehydrogenases/reductases (SDR) family.</text>
</comment>
<sequence length="265" mass="26377">MASAEGPLRVLVTGASEGIGAAIARKFAENGARVAVVSRSQAKLDALIATLTGSGHLALPADLSNTESLPSLVEQAVDALGGLDVVVNNDGVSGPGLLDVEAWQAQFTMQVLSAIAIARAAQPALAASGRGVLVNMSSGLAQMPSPSFAPYGGAKAAQDMLTKTLALQWAPSGIRVVGVAPGPVHTPGLELALLSSAPPGADRAAVIEGGLKYMGSMLPLGRVGQPSEVADAVYWLAASGGNITGVILPVDGGALLTSAFSAPTK</sequence>
<dbReference type="FunFam" id="3.40.50.720:FF:000084">
    <property type="entry name" value="Short-chain dehydrogenase reductase"/>
    <property type="match status" value="1"/>
</dbReference>
<dbReference type="PANTHER" id="PTHR43639:SF1">
    <property type="entry name" value="SHORT-CHAIN DEHYDROGENASE_REDUCTASE FAMILY PROTEIN"/>
    <property type="match status" value="1"/>
</dbReference>
<dbReference type="PRINTS" id="PR00080">
    <property type="entry name" value="SDRFAMILY"/>
</dbReference>
<dbReference type="Proteomes" id="UP000075714">
    <property type="component" value="Unassembled WGS sequence"/>
</dbReference>
<accession>A0A150GA52</accession>
<dbReference type="AlphaFoldDB" id="A0A150GA52"/>
<dbReference type="Pfam" id="PF13561">
    <property type="entry name" value="adh_short_C2"/>
    <property type="match status" value="1"/>
</dbReference>
<comment type="caution">
    <text evidence="3">The sequence shown here is derived from an EMBL/GenBank/DDBJ whole genome shotgun (WGS) entry which is preliminary data.</text>
</comment>
<evidence type="ECO:0000313" key="4">
    <source>
        <dbReference type="Proteomes" id="UP000075714"/>
    </source>
</evidence>
<keyword evidence="4" id="KW-1185">Reference proteome</keyword>
<dbReference type="InterPro" id="IPR002347">
    <property type="entry name" value="SDR_fam"/>
</dbReference>
<proteinExistence type="inferred from homology"/>
<dbReference type="CDD" id="cd05233">
    <property type="entry name" value="SDR_c"/>
    <property type="match status" value="1"/>
</dbReference>